<evidence type="ECO:0000313" key="2">
    <source>
        <dbReference type="EMBL" id="KKN52432.1"/>
    </source>
</evidence>
<dbReference type="EMBL" id="LAZR01001020">
    <property type="protein sequence ID" value="KKN52432.1"/>
    <property type="molecule type" value="Genomic_DNA"/>
</dbReference>
<gene>
    <name evidence="2" type="ORF">LCGC14_0612860</name>
</gene>
<proteinExistence type="predicted"/>
<sequence length="158" mass="17049">MGFDKEAFLTAKFEPRTDDVPVGNSALQGFFDKGEKPVWKVRGLDGKEYGRAEVAAEANKNIEALVDALFGKSDKKKAEAIKKMMIGGDTPQDIAKRIAMLKIGSVDPEVNDELALKVCTVAPIEFLIITNKIIKLTGAGHVPGKPPPSGKTKESKQP</sequence>
<comment type="caution">
    <text evidence="2">The sequence shown here is derived from an EMBL/GenBank/DDBJ whole genome shotgun (WGS) entry which is preliminary data.</text>
</comment>
<accession>A0A0F9RRH8</accession>
<protein>
    <submittedName>
        <fullName evidence="2">Uncharacterized protein</fullName>
    </submittedName>
</protein>
<dbReference type="AlphaFoldDB" id="A0A0F9RRH8"/>
<feature type="region of interest" description="Disordered" evidence="1">
    <location>
        <begin position="139"/>
        <end position="158"/>
    </location>
</feature>
<name>A0A0F9RRH8_9ZZZZ</name>
<reference evidence="2" key="1">
    <citation type="journal article" date="2015" name="Nature">
        <title>Complex archaea that bridge the gap between prokaryotes and eukaryotes.</title>
        <authorList>
            <person name="Spang A."/>
            <person name="Saw J.H."/>
            <person name="Jorgensen S.L."/>
            <person name="Zaremba-Niedzwiedzka K."/>
            <person name="Martijn J."/>
            <person name="Lind A.E."/>
            <person name="van Eijk R."/>
            <person name="Schleper C."/>
            <person name="Guy L."/>
            <person name="Ettema T.J."/>
        </authorList>
    </citation>
    <scope>NUCLEOTIDE SEQUENCE</scope>
</reference>
<evidence type="ECO:0000256" key="1">
    <source>
        <dbReference type="SAM" id="MobiDB-lite"/>
    </source>
</evidence>
<organism evidence="2">
    <name type="scientific">marine sediment metagenome</name>
    <dbReference type="NCBI Taxonomy" id="412755"/>
    <lineage>
        <taxon>unclassified sequences</taxon>
        <taxon>metagenomes</taxon>
        <taxon>ecological metagenomes</taxon>
    </lineage>
</organism>